<evidence type="ECO:0000313" key="1">
    <source>
        <dbReference type="EMBL" id="MFD0884513.1"/>
    </source>
</evidence>
<name>A0ABW3DPE1_9ACTN</name>
<dbReference type="EMBL" id="JBHTHX010000179">
    <property type="protein sequence ID" value="MFD0884513.1"/>
    <property type="molecule type" value="Genomic_DNA"/>
</dbReference>
<organism evidence="1 2">
    <name type="scientific">Streptosporangium algeriense</name>
    <dbReference type="NCBI Taxonomy" id="1682748"/>
    <lineage>
        <taxon>Bacteria</taxon>
        <taxon>Bacillati</taxon>
        <taxon>Actinomycetota</taxon>
        <taxon>Actinomycetes</taxon>
        <taxon>Streptosporangiales</taxon>
        <taxon>Streptosporangiaceae</taxon>
        <taxon>Streptosporangium</taxon>
    </lineage>
</organism>
<evidence type="ECO:0000313" key="2">
    <source>
        <dbReference type="Proteomes" id="UP001597024"/>
    </source>
</evidence>
<protein>
    <submittedName>
        <fullName evidence="1">Uncharacterized protein</fullName>
    </submittedName>
</protein>
<reference evidence="2" key="1">
    <citation type="journal article" date="2019" name="Int. J. Syst. Evol. Microbiol.">
        <title>The Global Catalogue of Microorganisms (GCM) 10K type strain sequencing project: providing services to taxonomists for standard genome sequencing and annotation.</title>
        <authorList>
            <consortium name="The Broad Institute Genomics Platform"/>
            <consortium name="The Broad Institute Genome Sequencing Center for Infectious Disease"/>
            <person name="Wu L."/>
            <person name="Ma J."/>
        </authorList>
    </citation>
    <scope>NUCLEOTIDE SEQUENCE [LARGE SCALE GENOMIC DNA]</scope>
    <source>
        <strain evidence="2">CCUG 62974</strain>
    </source>
</reference>
<dbReference type="Proteomes" id="UP001597024">
    <property type="component" value="Unassembled WGS sequence"/>
</dbReference>
<accession>A0ABW3DPE1</accession>
<comment type="caution">
    <text evidence="1">The sequence shown here is derived from an EMBL/GenBank/DDBJ whole genome shotgun (WGS) entry which is preliminary data.</text>
</comment>
<keyword evidence="2" id="KW-1185">Reference proteome</keyword>
<proteinExistence type="predicted"/>
<sequence length="272" mass="29865">MAVAAGSGAAVPASTPIGPRELTLREAALLNDAEQLLIKQCMRQGGFAYWVVEAAPPPDFPYVLADVNVAQAHGYGTVVSRRNSPHPNQVHGMSLSLDRRQAWLAAIHGRLTDGQFEATLPSGGVVRHSTRGCTSQAQQQLYGDARTWFRVKEIKANLRAVKQDAVGGDPAFVTAMAGWADCMRGRGQVFRSPGEIRAVLDRSRQEGTEDRWRRAAVAEATCARRTGLSATAHSLDRHYEQRLHAEYREELTTWRRLALSALPRARTITAFP</sequence>
<gene>
    <name evidence="1" type="ORF">ACFQ08_08090</name>
</gene>